<dbReference type="Gene3D" id="3.40.50.360">
    <property type="match status" value="1"/>
</dbReference>
<protein>
    <submittedName>
        <fullName evidence="4">Flavodoxin</fullName>
    </submittedName>
</protein>
<comment type="caution">
    <text evidence="4">The sequence shown here is derived from an EMBL/GenBank/DDBJ whole genome shotgun (WGS) entry which is preliminary data.</text>
</comment>
<keyword evidence="1" id="KW-0285">Flavoprotein</keyword>
<dbReference type="AlphaFoldDB" id="A0A388SDP1"/>
<dbReference type="Pfam" id="PF12682">
    <property type="entry name" value="Flavodoxin_4"/>
    <property type="match status" value="1"/>
</dbReference>
<accession>A0A388SDP1</accession>
<reference evidence="4 5" key="1">
    <citation type="journal article" date="2018" name="Int. J. Syst. Evol. Microbiol.">
        <title>Mesosutterella multiformis gen. nov., sp. nov., a member of the family Sutterellaceae and Sutterella megalosphaeroides sp. nov., isolated from human faeces.</title>
        <authorList>
            <person name="Sakamoto M."/>
            <person name="Ikeyama N."/>
            <person name="Kunihiro T."/>
            <person name="Iino T."/>
            <person name="Yuki M."/>
            <person name="Ohkuma M."/>
        </authorList>
    </citation>
    <scope>NUCLEOTIDE SEQUENCE [LARGE SCALE GENOMIC DNA]</scope>
    <source>
        <strain evidence="4 5">4NBBH2</strain>
    </source>
</reference>
<dbReference type="InterPro" id="IPR029039">
    <property type="entry name" value="Flavoprotein-like_sf"/>
</dbReference>
<dbReference type="InterPro" id="IPR008254">
    <property type="entry name" value="Flavodoxin/NO_synth"/>
</dbReference>
<accession>A0A401LIM0</accession>
<name>A0A388SDP1_9BURK</name>
<feature type="domain" description="Flavodoxin-like" evidence="3">
    <location>
        <begin position="51"/>
        <end position="191"/>
    </location>
</feature>
<dbReference type="PANTHER" id="PTHR39201">
    <property type="entry name" value="EXPORTED PROTEIN-RELATED"/>
    <property type="match status" value="1"/>
</dbReference>
<evidence type="ECO:0000313" key="5">
    <source>
        <dbReference type="Proteomes" id="UP000266091"/>
    </source>
</evidence>
<organism evidence="4 5">
    <name type="scientific">Mesosutterella multiformis</name>
    <dbReference type="NCBI Taxonomy" id="2259133"/>
    <lineage>
        <taxon>Bacteria</taxon>
        <taxon>Pseudomonadati</taxon>
        <taxon>Pseudomonadota</taxon>
        <taxon>Betaproteobacteria</taxon>
        <taxon>Burkholderiales</taxon>
        <taxon>Sutterellaceae</taxon>
        <taxon>Mesosutterella</taxon>
    </lineage>
</organism>
<dbReference type="PANTHER" id="PTHR39201:SF1">
    <property type="entry name" value="FLAVODOXIN-LIKE DOMAIN-CONTAINING PROTEIN"/>
    <property type="match status" value="1"/>
</dbReference>
<gene>
    <name evidence="4" type="ORF">MESMUL_18210</name>
</gene>
<evidence type="ECO:0000256" key="1">
    <source>
        <dbReference type="ARBA" id="ARBA00022630"/>
    </source>
</evidence>
<dbReference type="EMBL" id="BGZJ01000002">
    <property type="protein sequence ID" value="GBO94467.1"/>
    <property type="molecule type" value="Genomic_DNA"/>
</dbReference>
<keyword evidence="5" id="KW-1185">Reference proteome</keyword>
<dbReference type="Proteomes" id="UP000266091">
    <property type="component" value="Unassembled WGS sequence"/>
</dbReference>
<keyword evidence="2" id="KW-0288">FMN</keyword>
<sequence>MQRRQLILSLSSLAAISAVKAKEAPKGKILIVYYSRKGENWWDGTTRVLQTGNTARMARVIQRTIGGDLYEIETVKPYPADYRETTKVARDELAKEARPAIKKPLPDFSAYRAVLIGHPIWWGKMPRAVMNFIEQADLAGKKVVMFATHGGSGLGTSAEDCARAQPRASVTAGLAVRGTAVDRSTDEIVRWARSLRL</sequence>
<evidence type="ECO:0000313" key="4">
    <source>
        <dbReference type="EMBL" id="GBO94467.1"/>
    </source>
</evidence>
<dbReference type="SUPFAM" id="SSF52218">
    <property type="entry name" value="Flavoproteins"/>
    <property type="match status" value="1"/>
</dbReference>
<proteinExistence type="predicted"/>
<dbReference type="OrthoDB" id="9806505at2"/>
<dbReference type="RefSeq" id="WP_116270724.1">
    <property type="nucleotide sequence ID" value="NZ_BGZJ01000002.1"/>
</dbReference>
<evidence type="ECO:0000259" key="3">
    <source>
        <dbReference type="Pfam" id="PF12682"/>
    </source>
</evidence>
<dbReference type="GO" id="GO:0010181">
    <property type="term" value="F:FMN binding"/>
    <property type="evidence" value="ECO:0007669"/>
    <property type="project" value="InterPro"/>
</dbReference>
<evidence type="ECO:0000256" key="2">
    <source>
        <dbReference type="ARBA" id="ARBA00022643"/>
    </source>
</evidence>